<gene>
    <name evidence="1" type="ORF">E2C01_024640</name>
</gene>
<comment type="caution">
    <text evidence="1">The sequence shown here is derived from an EMBL/GenBank/DDBJ whole genome shotgun (WGS) entry which is preliminary data.</text>
</comment>
<sequence>MEIQHFFELFLLQRLLSKPFHTSTHLCGKLNFLISLLQLSFLNFFQCPLVSPVSQLNKSSLSNFSSPFIALYTALMASLSLLCSKVVRPSIHSHFSYDRSLKLGGSFAY</sequence>
<proteinExistence type="predicted"/>
<reference evidence="1 2" key="1">
    <citation type="submission" date="2019-05" db="EMBL/GenBank/DDBJ databases">
        <title>Another draft genome of Portunus trituberculatus and its Hox gene families provides insights of decapod evolution.</title>
        <authorList>
            <person name="Jeong J.-H."/>
            <person name="Song I."/>
            <person name="Kim S."/>
            <person name="Choi T."/>
            <person name="Kim D."/>
            <person name="Ryu S."/>
            <person name="Kim W."/>
        </authorList>
    </citation>
    <scope>NUCLEOTIDE SEQUENCE [LARGE SCALE GENOMIC DNA]</scope>
    <source>
        <tissue evidence="1">Muscle</tissue>
    </source>
</reference>
<organism evidence="1 2">
    <name type="scientific">Portunus trituberculatus</name>
    <name type="common">Swimming crab</name>
    <name type="synonym">Neptunus trituberculatus</name>
    <dbReference type="NCBI Taxonomy" id="210409"/>
    <lineage>
        <taxon>Eukaryota</taxon>
        <taxon>Metazoa</taxon>
        <taxon>Ecdysozoa</taxon>
        <taxon>Arthropoda</taxon>
        <taxon>Crustacea</taxon>
        <taxon>Multicrustacea</taxon>
        <taxon>Malacostraca</taxon>
        <taxon>Eumalacostraca</taxon>
        <taxon>Eucarida</taxon>
        <taxon>Decapoda</taxon>
        <taxon>Pleocyemata</taxon>
        <taxon>Brachyura</taxon>
        <taxon>Eubrachyura</taxon>
        <taxon>Portunoidea</taxon>
        <taxon>Portunidae</taxon>
        <taxon>Portuninae</taxon>
        <taxon>Portunus</taxon>
    </lineage>
</organism>
<keyword evidence="2" id="KW-1185">Reference proteome</keyword>
<name>A0A5B7EEB3_PORTR</name>
<protein>
    <submittedName>
        <fullName evidence="1">Uncharacterized protein</fullName>
    </submittedName>
</protein>
<dbReference type="EMBL" id="VSRR010002419">
    <property type="protein sequence ID" value="MPC31353.1"/>
    <property type="molecule type" value="Genomic_DNA"/>
</dbReference>
<accession>A0A5B7EEB3</accession>
<evidence type="ECO:0000313" key="2">
    <source>
        <dbReference type="Proteomes" id="UP000324222"/>
    </source>
</evidence>
<dbReference type="Proteomes" id="UP000324222">
    <property type="component" value="Unassembled WGS sequence"/>
</dbReference>
<dbReference type="AlphaFoldDB" id="A0A5B7EEB3"/>
<evidence type="ECO:0000313" key="1">
    <source>
        <dbReference type="EMBL" id="MPC31353.1"/>
    </source>
</evidence>